<sequence>VVRTLFLSSDGCTQKTPAFLPHIRYRPPSLPSPSTPPARALIPALAEKTPNELRRTGCRIPPSLVGTSLSLVGTVAT</sequence>
<protein>
    <submittedName>
        <fullName evidence="1">Uncharacterized protein</fullName>
    </submittedName>
</protein>
<dbReference type="Proteomes" id="UP000298030">
    <property type="component" value="Unassembled WGS sequence"/>
</dbReference>
<dbReference type="AlphaFoldDB" id="A0A4Y7SIW7"/>
<keyword evidence="2" id="KW-1185">Reference proteome</keyword>
<organism evidence="1 2">
    <name type="scientific">Coprinellus micaceus</name>
    <name type="common">Glistening ink-cap mushroom</name>
    <name type="synonym">Coprinus micaceus</name>
    <dbReference type="NCBI Taxonomy" id="71717"/>
    <lineage>
        <taxon>Eukaryota</taxon>
        <taxon>Fungi</taxon>
        <taxon>Dikarya</taxon>
        <taxon>Basidiomycota</taxon>
        <taxon>Agaricomycotina</taxon>
        <taxon>Agaricomycetes</taxon>
        <taxon>Agaricomycetidae</taxon>
        <taxon>Agaricales</taxon>
        <taxon>Agaricineae</taxon>
        <taxon>Psathyrellaceae</taxon>
        <taxon>Coprinellus</taxon>
    </lineage>
</organism>
<feature type="non-terminal residue" evidence="1">
    <location>
        <position position="77"/>
    </location>
</feature>
<evidence type="ECO:0000313" key="1">
    <source>
        <dbReference type="EMBL" id="TEB21701.1"/>
    </source>
</evidence>
<feature type="non-terminal residue" evidence="1">
    <location>
        <position position="1"/>
    </location>
</feature>
<dbReference type="EMBL" id="QPFP01000104">
    <property type="protein sequence ID" value="TEB21701.1"/>
    <property type="molecule type" value="Genomic_DNA"/>
</dbReference>
<gene>
    <name evidence="1" type="ORF">FA13DRAFT_1741627</name>
</gene>
<evidence type="ECO:0000313" key="2">
    <source>
        <dbReference type="Proteomes" id="UP000298030"/>
    </source>
</evidence>
<name>A0A4Y7SIW7_COPMI</name>
<reference evidence="1 2" key="1">
    <citation type="journal article" date="2019" name="Nat. Ecol. Evol.">
        <title>Megaphylogeny resolves global patterns of mushroom evolution.</title>
        <authorList>
            <person name="Varga T."/>
            <person name="Krizsan K."/>
            <person name="Foldi C."/>
            <person name="Dima B."/>
            <person name="Sanchez-Garcia M."/>
            <person name="Sanchez-Ramirez S."/>
            <person name="Szollosi G.J."/>
            <person name="Szarkandi J.G."/>
            <person name="Papp V."/>
            <person name="Albert L."/>
            <person name="Andreopoulos W."/>
            <person name="Angelini C."/>
            <person name="Antonin V."/>
            <person name="Barry K.W."/>
            <person name="Bougher N.L."/>
            <person name="Buchanan P."/>
            <person name="Buyck B."/>
            <person name="Bense V."/>
            <person name="Catcheside P."/>
            <person name="Chovatia M."/>
            <person name="Cooper J."/>
            <person name="Damon W."/>
            <person name="Desjardin D."/>
            <person name="Finy P."/>
            <person name="Geml J."/>
            <person name="Haridas S."/>
            <person name="Hughes K."/>
            <person name="Justo A."/>
            <person name="Karasinski D."/>
            <person name="Kautmanova I."/>
            <person name="Kiss B."/>
            <person name="Kocsube S."/>
            <person name="Kotiranta H."/>
            <person name="LaButti K.M."/>
            <person name="Lechner B.E."/>
            <person name="Liimatainen K."/>
            <person name="Lipzen A."/>
            <person name="Lukacs Z."/>
            <person name="Mihaltcheva S."/>
            <person name="Morgado L.N."/>
            <person name="Niskanen T."/>
            <person name="Noordeloos M.E."/>
            <person name="Ohm R.A."/>
            <person name="Ortiz-Santana B."/>
            <person name="Ovrebo C."/>
            <person name="Racz N."/>
            <person name="Riley R."/>
            <person name="Savchenko A."/>
            <person name="Shiryaev A."/>
            <person name="Soop K."/>
            <person name="Spirin V."/>
            <person name="Szebenyi C."/>
            <person name="Tomsovsky M."/>
            <person name="Tulloss R.E."/>
            <person name="Uehling J."/>
            <person name="Grigoriev I.V."/>
            <person name="Vagvolgyi C."/>
            <person name="Papp T."/>
            <person name="Martin F.M."/>
            <person name="Miettinen O."/>
            <person name="Hibbett D.S."/>
            <person name="Nagy L.G."/>
        </authorList>
    </citation>
    <scope>NUCLEOTIDE SEQUENCE [LARGE SCALE GENOMIC DNA]</scope>
    <source>
        <strain evidence="1 2">FP101781</strain>
    </source>
</reference>
<comment type="caution">
    <text evidence="1">The sequence shown here is derived from an EMBL/GenBank/DDBJ whole genome shotgun (WGS) entry which is preliminary data.</text>
</comment>
<proteinExistence type="predicted"/>
<accession>A0A4Y7SIW7</accession>